<dbReference type="EMBL" id="DUFG01000010">
    <property type="protein sequence ID" value="HIH08004.1"/>
    <property type="molecule type" value="Genomic_DNA"/>
</dbReference>
<evidence type="ECO:0000256" key="6">
    <source>
        <dbReference type="ARBA" id="ARBA00023239"/>
    </source>
</evidence>
<evidence type="ECO:0000313" key="11">
    <source>
        <dbReference type="Proteomes" id="UP000577419"/>
    </source>
</evidence>
<evidence type="ECO:0000256" key="9">
    <source>
        <dbReference type="SAM" id="Phobius"/>
    </source>
</evidence>
<evidence type="ECO:0000256" key="4">
    <source>
        <dbReference type="ARBA" id="ARBA00023115"/>
    </source>
</evidence>
<dbReference type="GO" id="GO:0005829">
    <property type="term" value="C:cytosol"/>
    <property type="evidence" value="ECO:0007669"/>
    <property type="project" value="TreeGrafter"/>
</dbReference>
<evidence type="ECO:0000256" key="8">
    <source>
        <dbReference type="ARBA" id="ARBA00023317"/>
    </source>
</evidence>
<keyword evidence="3" id="KW-0068">Autocatalytic cleavage</keyword>
<dbReference type="PANTHER" id="PTHR33866:SF2">
    <property type="entry name" value="S-ADENOSYLMETHIONINE DECARBOXYLASE PROENZYME"/>
    <property type="match status" value="1"/>
</dbReference>
<keyword evidence="4" id="KW-0620">Polyamine biosynthesis</keyword>
<evidence type="ECO:0000256" key="3">
    <source>
        <dbReference type="ARBA" id="ARBA00022813"/>
    </source>
</evidence>
<keyword evidence="6" id="KW-0456">Lyase</keyword>
<dbReference type="Pfam" id="PF02675">
    <property type="entry name" value="AdoMet_dc"/>
    <property type="match status" value="1"/>
</dbReference>
<dbReference type="Proteomes" id="UP000577419">
    <property type="component" value="Unassembled WGS sequence"/>
</dbReference>
<feature type="transmembrane region" description="Helical" evidence="9">
    <location>
        <begin position="80"/>
        <end position="109"/>
    </location>
</feature>
<dbReference type="InterPro" id="IPR016067">
    <property type="entry name" value="S-AdoMet_deCO2ase_core"/>
</dbReference>
<reference evidence="11" key="1">
    <citation type="journal article" date="2020" name="bioRxiv">
        <title>A rank-normalized archaeal taxonomy based on genome phylogeny resolves widespread incomplete and uneven classifications.</title>
        <authorList>
            <person name="Rinke C."/>
            <person name="Chuvochina M."/>
            <person name="Mussig A.J."/>
            <person name="Chaumeil P.-A."/>
            <person name="Waite D.W."/>
            <person name="Whitman W.B."/>
            <person name="Parks D.H."/>
            <person name="Hugenholtz P."/>
        </authorList>
    </citation>
    <scope>NUCLEOTIDE SEQUENCE [LARGE SCALE GENOMIC DNA]</scope>
</reference>
<gene>
    <name evidence="10" type="ORF">HA237_01395</name>
</gene>
<evidence type="ECO:0000256" key="7">
    <source>
        <dbReference type="ARBA" id="ARBA00023270"/>
    </source>
</evidence>
<organism evidence="10 11">
    <name type="scientific">Candidatus Iainarchaeum sp</name>
    <dbReference type="NCBI Taxonomy" id="3101447"/>
    <lineage>
        <taxon>Archaea</taxon>
        <taxon>Candidatus Iainarchaeota</taxon>
        <taxon>Candidatus Iainarchaeia</taxon>
        <taxon>Candidatus Iainarchaeales</taxon>
        <taxon>Candidatus Iainarchaeaceae</taxon>
        <taxon>Candidatus Iainarchaeum</taxon>
    </lineage>
</organism>
<dbReference type="GO" id="GO:0008295">
    <property type="term" value="P:spermidine biosynthetic process"/>
    <property type="evidence" value="ECO:0007669"/>
    <property type="project" value="InterPro"/>
</dbReference>
<evidence type="ECO:0000313" key="10">
    <source>
        <dbReference type="EMBL" id="HIH08004.1"/>
    </source>
</evidence>
<keyword evidence="2" id="KW-0210">Decarboxylase</keyword>
<dbReference type="AlphaFoldDB" id="A0A7J4ITC4"/>
<evidence type="ECO:0000256" key="1">
    <source>
        <dbReference type="ARBA" id="ARBA00001928"/>
    </source>
</evidence>
<dbReference type="GO" id="GO:0004014">
    <property type="term" value="F:adenosylmethionine decarboxylase activity"/>
    <property type="evidence" value="ECO:0007669"/>
    <property type="project" value="InterPro"/>
</dbReference>
<comment type="cofactor">
    <cofactor evidence="1">
        <name>pyruvate</name>
        <dbReference type="ChEBI" id="CHEBI:15361"/>
    </cofactor>
</comment>
<name>A0A7J4ITC4_9ARCH</name>
<keyword evidence="9" id="KW-1133">Transmembrane helix</keyword>
<proteinExistence type="predicted"/>
<comment type="caution">
    <text evidence="10">The sequence shown here is derived from an EMBL/GenBank/DDBJ whole genome shotgun (WGS) entry which is preliminary data.</text>
</comment>
<dbReference type="SUPFAM" id="SSF56276">
    <property type="entry name" value="S-adenosylmethionine decarboxylase"/>
    <property type="match status" value="1"/>
</dbReference>
<dbReference type="Gene3D" id="3.60.90.10">
    <property type="entry name" value="S-adenosylmethionine decarboxylase"/>
    <property type="match status" value="1"/>
</dbReference>
<dbReference type="InterPro" id="IPR003826">
    <property type="entry name" value="AdoMetDC_fam_prok"/>
</dbReference>
<keyword evidence="9" id="KW-0472">Membrane</keyword>
<sequence length="324" mass="35674">MVLGFALAFVTGFITKLTDNLVDEPFVWHGFAKNLLGITYGFLAGFLVAQSTEFATLVLAITISVLIAGKIDDRAHQLAVAALIATTLAFGLPQVSIPFMALFVLLGFADEKLNDWADRRSEKGIETGKVFGLAVKSRLILEAGALAIGVITSNWVYFFALLLFDLGYNFADRLMPFFIHSTDFFYTKQILLQCVGCKKEKLDSIKVVRQMLNEMPSILELKKISEPNVFNYKAKNTQDSGISGVVVIAESHIAIHTFPEKGFALVAVSSCKSIDSKKVKEYVSKKLGPRGISEKVVEKGRGWPKNIEKAAAKAKDERQEVIVD</sequence>
<feature type="transmembrane region" description="Helical" evidence="9">
    <location>
        <begin position="42"/>
        <end position="68"/>
    </location>
</feature>
<keyword evidence="7" id="KW-0704">Schiff base</keyword>
<evidence type="ECO:0008006" key="12">
    <source>
        <dbReference type="Google" id="ProtNLM"/>
    </source>
</evidence>
<dbReference type="PANTHER" id="PTHR33866">
    <property type="entry name" value="S-ADENOSYLMETHIONINE DECARBOXYLASE PROENZYME"/>
    <property type="match status" value="1"/>
</dbReference>
<evidence type="ECO:0000256" key="5">
    <source>
        <dbReference type="ARBA" id="ARBA00023145"/>
    </source>
</evidence>
<evidence type="ECO:0000256" key="2">
    <source>
        <dbReference type="ARBA" id="ARBA00022793"/>
    </source>
</evidence>
<accession>A0A7J4ITC4</accession>
<feature type="transmembrane region" description="Helical" evidence="9">
    <location>
        <begin position="143"/>
        <end position="164"/>
    </location>
</feature>
<keyword evidence="5" id="KW-0865">Zymogen</keyword>
<keyword evidence="9" id="KW-0812">Transmembrane</keyword>
<protein>
    <recommendedName>
        <fullName evidence="12">Adenosylmethionine decarboxylase</fullName>
    </recommendedName>
</protein>
<keyword evidence="8" id="KW-0670">Pyruvate</keyword>